<evidence type="ECO:0000256" key="5">
    <source>
        <dbReference type="SAM" id="Coils"/>
    </source>
</evidence>
<dbReference type="InterPro" id="IPR000014">
    <property type="entry name" value="PAS"/>
</dbReference>
<sequence length="195" mass="21915">MDVEELRRKLRALEEGQAELKREVSKLARTEGALCQQLAYSFPRSALPPRSSRRQRVGLSLRHHRLILQSLGEAVHILDLKGNILFWNRNAELLYGYSASEAIGQNIARLLVDPRDILPLHSIIGDIFMGKCWRGKFPVKKKSGERFSVLADGTPLHDDDGSLVGLICISSDLRILKEILGFSPFEGHSNFSTKN</sequence>
<keyword evidence="5" id="KW-0175">Coiled coil</keyword>
<name>A0AAV5DX51_ELECO</name>
<evidence type="ECO:0000259" key="6">
    <source>
        <dbReference type="PROSITE" id="PS50112"/>
    </source>
</evidence>
<evidence type="ECO:0000256" key="2">
    <source>
        <dbReference type="ARBA" id="ARBA00022606"/>
    </source>
</evidence>
<protein>
    <recommendedName>
        <fullName evidence="6">PAS domain-containing protein</fullName>
    </recommendedName>
</protein>
<dbReference type="GO" id="GO:0009881">
    <property type="term" value="F:photoreceptor activity"/>
    <property type="evidence" value="ECO:0007669"/>
    <property type="project" value="UniProtKB-KW"/>
</dbReference>
<dbReference type="AlphaFoldDB" id="A0AAV5DX51"/>
<comment type="caution">
    <text evidence="7">The sequence shown here is derived from an EMBL/GenBank/DDBJ whole genome shotgun (WGS) entry which is preliminary data.</text>
</comment>
<evidence type="ECO:0000313" key="7">
    <source>
        <dbReference type="EMBL" id="GJN15583.1"/>
    </source>
</evidence>
<dbReference type="SUPFAM" id="SSF55785">
    <property type="entry name" value="PYP-like sensor domain (PAS domain)"/>
    <property type="match status" value="1"/>
</dbReference>
<dbReference type="EMBL" id="BQKI01000072">
    <property type="protein sequence ID" value="GJN15583.1"/>
    <property type="molecule type" value="Genomic_DNA"/>
</dbReference>
<keyword evidence="2" id="KW-0716">Sensory transduction</keyword>
<evidence type="ECO:0000256" key="4">
    <source>
        <dbReference type="ARBA" id="ARBA00023170"/>
    </source>
</evidence>
<dbReference type="SMART" id="SM00091">
    <property type="entry name" value="PAS"/>
    <property type="match status" value="1"/>
</dbReference>
<keyword evidence="3" id="KW-0157">Chromophore</keyword>
<feature type="domain" description="PAS" evidence="6">
    <location>
        <begin position="60"/>
        <end position="131"/>
    </location>
</feature>
<dbReference type="Pfam" id="PF00989">
    <property type="entry name" value="PAS"/>
    <property type="match status" value="1"/>
</dbReference>
<evidence type="ECO:0000256" key="1">
    <source>
        <dbReference type="ARBA" id="ARBA00022543"/>
    </source>
</evidence>
<dbReference type="Gene3D" id="3.30.450.20">
    <property type="entry name" value="PAS domain"/>
    <property type="match status" value="1"/>
</dbReference>
<evidence type="ECO:0000256" key="3">
    <source>
        <dbReference type="ARBA" id="ARBA00022991"/>
    </source>
</evidence>
<dbReference type="CDD" id="cd00130">
    <property type="entry name" value="PAS"/>
    <property type="match status" value="1"/>
</dbReference>
<keyword evidence="1" id="KW-0600">Photoreceptor protein</keyword>
<keyword evidence="8" id="KW-1185">Reference proteome</keyword>
<reference evidence="7" key="2">
    <citation type="submission" date="2021-12" db="EMBL/GenBank/DDBJ databases">
        <title>Resequencing data analysis of finger millet.</title>
        <authorList>
            <person name="Hatakeyama M."/>
            <person name="Aluri S."/>
            <person name="Balachadran M.T."/>
            <person name="Sivarajan S.R."/>
            <person name="Poveda L."/>
            <person name="Shimizu-Inatsugi R."/>
            <person name="Schlapbach R."/>
            <person name="Sreeman S.M."/>
            <person name="Shimizu K.K."/>
        </authorList>
    </citation>
    <scope>NUCLEOTIDE SEQUENCE</scope>
</reference>
<reference evidence="7" key="1">
    <citation type="journal article" date="2018" name="DNA Res.">
        <title>Multiple hybrid de novo genome assembly of finger millet, an orphan allotetraploid crop.</title>
        <authorList>
            <person name="Hatakeyama M."/>
            <person name="Aluri S."/>
            <person name="Balachadran M.T."/>
            <person name="Sivarajan S.R."/>
            <person name="Patrignani A."/>
            <person name="Gruter S."/>
            <person name="Poveda L."/>
            <person name="Shimizu-Inatsugi R."/>
            <person name="Baeten J."/>
            <person name="Francoijs K.J."/>
            <person name="Nataraja K.N."/>
            <person name="Reddy Y.A.N."/>
            <person name="Phadnis S."/>
            <person name="Ravikumar R.L."/>
            <person name="Schlapbach R."/>
            <person name="Sreeman S.M."/>
            <person name="Shimizu K.K."/>
        </authorList>
    </citation>
    <scope>NUCLEOTIDE SEQUENCE</scope>
</reference>
<accession>A0AAV5DX51</accession>
<feature type="coiled-coil region" evidence="5">
    <location>
        <begin position="3"/>
        <end position="30"/>
    </location>
</feature>
<gene>
    <name evidence="7" type="primary">gb02507</name>
    <name evidence="7" type="ORF">PR202_gb02507</name>
</gene>
<dbReference type="PROSITE" id="PS50112">
    <property type="entry name" value="PAS"/>
    <property type="match status" value="1"/>
</dbReference>
<keyword evidence="4" id="KW-0675">Receptor</keyword>
<dbReference type="NCBIfam" id="TIGR00229">
    <property type="entry name" value="sensory_box"/>
    <property type="match status" value="1"/>
</dbReference>
<proteinExistence type="predicted"/>
<dbReference type="InterPro" id="IPR035965">
    <property type="entry name" value="PAS-like_dom_sf"/>
</dbReference>
<dbReference type="InterPro" id="IPR013767">
    <property type="entry name" value="PAS_fold"/>
</dbReference>
<evidence type="ECO:0000313" key="8">
    <source>
        <dbReference type="Proteomes" id="UP001054889"/>
    </source>
</evidence>
<organism evidence="7 8">
    <name type="scientific">Eleusine coracana subsp. coracana</name>
    <dbReference type="NCBI Taxonomy" id="191504"/>
    <lineage>
        <taxon>Eukaryota</taxon>
        <taxon>Viridiplantae</taxon>
        <taxon>Streptophyta</taxon>
        <taxon>Embryophyta</taxon>
        <taxon>Tracheophyta</taxon>
        <taxon>Spermatophyta</taxon>
        <taxon>Magnoliopsida</taxon>
        <taxon>Liliopsida</taxon>
        <taxon>Poales</taxon>
        <taxon>Poaceae</taxon>
        <taxon>PACMAD clade</taxon>
        <taxon>Chloridoideae</taxon>
        <taxon>Cynodonteae</taxon>
        <taxon>Eleusininae</taxon>
        <taxon>Eleusine</taxon>
    </lineage>
</organism>
<dbReference type="Proteomes" id="UP001054889">
    <property type="component" value="Unassembled WGS sequence"/>
</dbReference>
<dbReference type="GO" id="GO:0006355">
    <property type="term" value="P:regulation of DNA-templated transcription"/>
    <property type="evidence" value="ECO:0007669"/>
    <property type="project" value="InterPro"/>
</dbReference>